<evidence type="ECO:0000259" key="1">
    <source>
        <dbReference type="PROSITE" id="PS51186"/>
    </source>
</evidence>
<dbReference type="AlphaFoldDB" id="A0A380CT23"/>
<dbReference type="Proteomes" id="UP000254893">
    <property type="component" value="Unassembled WGS sequence"/>
</dbReference>
<dbReference type="Gene3D" id="3.40.630.30">
    <property type="match status" value="1"/>
</dbReference>
<evidence type="ECO:0000313" key="2">
    <source>
        <dbReference type="EMBL" id="SUJ27074.1"/>
    </source>
</evidence>
<keyword evidence="2" id="KW-0808">Transferase</keyword>
<keyword evidence="2" id="KW-0012">Acyltransferase</keyword>
<protein>
    <submittedName>
        <fullName evidence="2">Uncharacterized N-acetyltransferase YsnE</fullName>
        <ecNumber evidence="2">2.3.1.-</ecNumber>
    </submittedName>
</protein>
<organism evidence="2 3">
    <name type="scientific">Sphingobacterium spiritivorum</name>
    <name type="common">Flavobacterium spiritivorum</name>
    <dbReference type="NCBI Taxonomy" id="258"/>
    <lineage>
        <taxon>Bacteria</taxon>
        <taxon>Pseudomonadati</taxon>
        <taxon>Bacteroidota</taxon>
        <taxon>Sphingobacteriia</taxon>
        <taxon>Sphingobacteriales</taxon>
        <taxon>Sphingobacteriaceae</taxon>
        <taxon>Sphingobacterium</taxon>
    </lineage>
</organism>
<dbReference type="InterPro" id="IPR000182">
    <property type="entry name" value="GNAT_dom"/>
</dbReference>
<proteinExistence type="predicted"/>
<dbReference type="PANTHER" id="PTHR43305:SF1">
    <property type="entry name" value="FAMILY N-ACETYLTRANSFERASE, PUTATIVE (AFU_ORTHOLOGUE AFUA_2G01380)-RELATED"/>
    <property type="match status" value="1"/>
</dbReference>
<dbReference type="GO" id="GO:0016747">
    <property type="term" value="F:acyltransferase activity, transferring groups other than amino-acyl groups"/>
    <property type="evidence" value="ECO:0007669"/>
    <property type="project" value="InterPro"/>
</dbReference>
<dbReference type="PROSITE" id="PS51186">
    <property type="entry name" value="GNAT"/>
    <property type="match status" value="1"/>
</dbReference>
<dbReference type="EC" id="2.3.1.-" evidence="2"/>
<sequence length="158" mass="18100">MTKKKQMEQTYTIKRTNSDSLDFQKLVLELDKDLAIKNGETNSFFTQYNKIDLIRHVVVAYEADRAVGCGAIKEYGNGIMEVKRMFVPVEMRGKGIAGKILTELQVWAKELGYSKCILETGDKMIEAIGLYKKHRFKIIPNYGQYANIESSVCFEKEI</sequence>
<evidence type="ECO:0000313" key="3">
    <source>
        <dbReference type="Proteomes" id="UP000254893"/>
    </source>
</evidence>
<reference evidence="2 3" key="1">
    <citation type="submission" date="2018-06" db="EMBL/GenBank/DDBJ databases">
        <authorList>
            <consortium name="Pathogen Informatics"/>
            <person name="Doyle S."/>
        </authorList>
    </citation>
    <scope>NUCLEOTIDE SEQUENCE [LARGE SCALE GENOMIC DNA]</scope>
    <source>
        <strain evidence="2 3">NCTC11388</strain>
    </source>
</reference>
<dbReference type="PANTHER" id="PTHR43305">
    <property type="entry name" value="FAMILY N-ACETYLTRANSFERASE, PUTATIVE (AFU_ORTHOLOGUE AFUA_2G01380)-RELATED"/>
    <property type="match status" value="1"/>
</dbReference>
<dbReference type="EMBL" id="UGYW01000002">
    <property type="protein sequence ID" value="SUJ27074.1"/>
    <property type="molecule type" value="Genomic_DNA"/>
</dbReference>
<feature type="domain" description="N-acetyltransferase" evidence="1">
    <location>
        <begin position="11"/>
        <end position="158"/>
    </location>
</feature>
<gene>
    <name evidence="2" type="primary">ysnE</name>
    <name evidence="2" type="ORF">NCTC11388_04077</name>
</gene>
<dbReference type="RefSeq" id="WP_258862433.1">
    <property type="nucleotide sequence ID" value="NZ_UGYW01000002.1"/>
</dbReference>
<dbReference type="InterPro" id="IPR052777">
    <property type="entry name" value="Acetyltransferase_Enz"/>
</dbReference>
<dbReference type="Pfam" id="PF13508">
    <property type="entry name" value="Acetyltransf_7"/>
    <property type="match status" value="1"/>
</dbReference>
<dbReference type="InterPro" id="IPR016181">
    <property type="entry name" value="Acyl_CoA_acyltransferase"/>
</dbReference>
<accession>A0A380CT23</accession>
<dbReference type="CDD" id="cd04301">
    <property type="entry name" value="NAT_SF"/>
    <property type="match status" value="1"/>
</dbReference>
<name>A0A380CT23_SPHSI</name>
<dbReference type="SUPFAM" id="SSF55729">
    <property type="entry name" value="Acyl-CoA N-acyltransferases (Nat)"/>
    <property type="match status" value="1"/>
</dbReference>